<dbReference type="AlphaFoldDB" id="A0A9N9B3G5"/>
<sequence>MWVLFSVSIFVASEFVVGSTITGSAVSSFVLYCRKFGDSMPFSRLKMGFVDFAIMVCY</sequence>
<reference evidence="1" key="1">
    <citation type="submission" date="2021-06" db="EMBL/GenBank/DDBJ databases">
        <authorList>
            <person name="Kallberg Y."/>
            <person name="Tangrot J."/>
            <person name="Rosling A."/>
        </authorList>
    </citation>
    <scope>NUCLEOTIDE SEQUENCE</scope>
    <source>
        <strain evidence="1">MA453B</strain>
    </source>
</reference>
<accession>A0A9N9B3G5</accession>
<dbReference type="Proteomes" id="UP000789405">
    <property type="component" value="Unassembled WGS sequence"/>
</dbReference>
<organism evidence="1 2">
    <name type="scientific">Dentiscutata erythropus</name>
    <dbReference type="NCBI Taxonomy" id="1348616"/>
    <lineage>
        <taxon>Eukaryota</taxon>
        <taxon>Fungi</taxon>
        <taxon>Fungi incertae sedis</taxon>
        <taxon>Mucoromycota</taxon>
        <taxon>Glomeromycotina</taxon>
        <taxon>Glomeromycetes</taxon>
        <taxon>Diversisporales</taxon>
        <taxon>Gigasporaceae</taxon>
        <taxon>Dentiscutata</taxon>
    </lineage>
</organism>
<protein>
    <submittedName>
        <fullName evidence="1">26021_t:CDS:1</fullName>
    </submittedName>
</protein>
<evidence type="ECO:0000313" key="2">
    <source>
        <dbReference type="Proteomes" id="UP000789405"/>
    </source>
</evidence>
<evidence type="ECO:0000313" key="1">
    <source>
        <dbReference type="EMBL" id="CAG8549792.1"/>
    </source>
</evidence>
<comment type="caution">
    <text evidence="1">The sequence shown here is derived from an EMBL/GenBank/DDBJ whole genome shotgun (WGS) entry which is preliminary data.</text>
</comment>
<name>A0A9N9B3G5_9GLOM</name>
<gene>
    <name evidence="1" type="ORF">DERYTH_LOCUS5210</name>
</gene>
<dbReference type="EMBL" id="CAJVPY010002134">
    <property type="protein sequence ID" value="CAG8549792.1"/>
    <property type="molecule type" value="Genomic_DNA"/>
</dbReference>
<proteinExistence type="predicted"/>
<keyword evidence="2" id="KW-1185">Reference proteome</keyword>